<keyword evidence="7" id="KW-1185">Reference proteome</keyword>
<comment type="caution">
    <text evidence="6">The sequence shown here is derived from an EMBL/GenBank/DDBJ whole genome shotgun (WGS) entry which is preliminary data.</text>
</comment>
<accession>A0A8K0P6C6</accession>
<evidence type="ECO:0000256" key="1">
    <source>
        <dbReference type="ARBA" id="ARBA00004123"/>
    </source>
</evidence>
<dbReference type="InterPro" id="IPR012337">
    <property type="entry name" value="RNaseH-like_sf"/>
</dbReference>
<evidence type="ECO:0000256" key="3">
    <source>
        <dbReference type="ARBA" id="ARBA00022771"/>
    </source>
</evidence>
<dbReference type="GO" id="GO:0008270">
    <property type="term" value="F:zinc ion binding"/>
    <property type="evidence" value="ECO:0007669"/>
    <property type="project" value="UniProtKB-KW"/>
</dbReference>
<name>A0A8K0P6C6_LADFU</name>
<keyword evidence="4" id="KW-0862">Zinc</keyword>
<keyword evidence="5" id="KW-0539">Nucleus</keyword>
<evidence type="ECO:0000313" key="7">
    <source>
        <dbReference type="Proteomes" id="UP000792457"/>
    </source>
</evidence>
<dbReference type="AlphaFoldDB" id="A0A8K0P6C6"/>
<organism evidence="6 7">
    <name type="scientific">Ladona fulva</name>
    <name type="common">Scarce chaser dragonfly</name>
    <name type="synonym">Libellula fulva</name>
    <dbReference type="NCBI Taxonomy" id="123851"/>
    <lineage>
        <taxon>Eukaryota</taxon>
        <taxon>Metazoa</taxon>
        <taxon>Ecdysozoa</taxon>
        <taxon>Arthropoda</taxon>
        <taxon>Hexapoda</taxon>
        <taxon>Insecta</taxon>
        <taxon>Pterygota</taxon>
        <taxon>Palaeoptera</taxon>
        <taxon>Odonata</taxon>
        <taxon>Epiprocta</taxon>
        <taxon>Anisoptera</taxon>
        <taxon>Libelluloidea</taxon>
        <taxon>Libellulidae</taxon>
        <taxon>Ladona</taxon>
    </lineage>
</organism>
<keyword evidence="3" id="KW-0863">Zinc-finger</keyword>
<evidence type="ECO:0008006" key="8">
    <source>
        <dbReference type="Google" id="ProtNLM"/>
    </source>
</evidence>
<dbReference type="GO" id="GO:0005634">
    <property type="term" value="C:nucleus"/>
    <property type="evidence" value="ECO:0007669"/>
    <property type="project" value="UniProtKB-SubCell"/>
</dbReference>
<reference evidence="6" key="1">
    <citation type="submission" date="2013-04" db="EMBL/GenBank/DDBJ databases">
        <authorList>
            <person name="Qu J."/>
            <person name="Murali S.C."/>
            <person name="Bandaranaike D."/>
            <person name="Bellair M."/>
            <person name="Blankenburg K."/>
            <person name="Chao H."/>
            <person name="Dinh H."/>
            <person name="Doddapaneni H."/>
            <person name="Downs B."/>
            <person name="Dugan-Rocha S."/>
            <person name="Elkadiri S."/>
            <person name="Gnanaolivu R.D."/>
            <person name="Hernandez B."/>
            <person name="Javaid M."/>
            <person name="Jayaseelan J.C."/>
            <person name="Lee S."/>
            <person name="Li M."/>
            <person name="Ming W."/>
            <person name="Munidasa M."/>
            <person name="Muniz J."/>
            <person name="Nguyen L."/>
            <person name="Ongeri F."/>
            <person name="Osuji N."/>
            <person name="Pu L.-L."/>
            <person name="Puazo M."/>
            <person name="Qu C."/>
            <person name="Quiroz J."/>
            <person name="Raj R."/>
            <person name="Weissenberger G."/>
            <person name="Xin Y."/>
            <person name="Zou X."/>
            <person name="Han Y."/>
            <person name="Richards S."/>
            <person name="Worley K."/>
            <person name="Muzny D."/>
            <person name="Gibbs R."/>
        </authorList>
    </citation>
    <scope>NUCLEOTIDE SEQUENCE</scope>
    <source>
        <strain evidence="6">Sampled in the wild</strain>
    </source>
</reference>
<gene>
    <name evidence="6" type="ORF">J437_LFUL011867</name>
</gene>
<evidence type="ECO:0000256" key="4">
    <source>
        <dbReference type="ARBA" id="ARBA00022833"/>
    </source>
</evidence>
<protein>
    <recommendedName>
        <fullName evidence="8">DUF659 domain-containing protein</fullName>
    </recommendedName>
</protein>
<dbReference type="InterPro" id="IPR052035">
    <property type="entry name" value="ZnF_BED_domain_contain"/>
</dbReference>
<reference evidence="6" key="2">
    <citation type="submission" date="2017-10" db="EMBL/GenBank/DDBJ databases">
        <title>Ladona fulva Genome sequencing and assembly.</title>
        <authorList>
            <person name="Murali S."/>
            <person name="Richards S."/>
            <person name="Bandaranaike D."/>
            <person name="Bellair M."/>
            <person name="Blankenburg K."/>
            <person name="Chao H."/>
            <person name="Dinh H."/>
            <person name="Doddapaneni H."/>
            <person name="Dugan-Rocha S."/>
            <person name="Elkadiri S."/>
            <person name="Gnanaolivu R."/>
            <person name="Hernandez B."/>
            <person name="Skinner E."/>
            <person name="Javaid M."/>
            <person name="Lee S."/>
            <person name="Li M."/>
            <person name="Ming W."/>
            <person name="Munidasa M."/>
            <person name="Muniz J."/>
            <person name="Nguyen L."/>
            <person name="Hughes D."/>
            <person name="Osuji N."/>
            <person name="Pu L.-L."/>
            <person name="Puazo M."/>
            <person name="Qu C."/>
            <person name="Quiroz J."/>
            <person name="Raj R."/>
            <person name="Weissenberger G."/>
            <person name="Xin Y."/>
            <person name="Zou X."/>
            <person name="Han Y."/>
            <person name="Worley K."/>
            <person name="Muzny D."/>
            <person name="Gibbs R."/>
        </authorList>
    </citation>
    <scope>NUCLEOTIDE SEQUENCE</scope>
    <source>
        <strain evidence="6">Sampled in the wild</strain>
    </source>
</reference>
<dbReference type="PANTHER" id="PTHR46481">
    <property type="entry name" value="ZINC FINGER BED DOMAIN-CONTAINING PROTEIN 4"/>
    <property type="match status" value="1"/>
</dbReference>
<dbReference type="OrthoDB" id="1607513at2759"/>
<evidence type="ECO:0000313" key="6">
    <source>
        <dbReference type="EMBL" id="KAG8235476.1"/>
    </source>
</evidence>
<comment type="subcellular location">
    <subcellularLocation>
        <location evidence="1">Nucleus</location>
    </subcellularLocation>
</comment>
<dbReference type="EMBL" id="KZ308913">
    <property type="protein sequence ID" value="KAG8235476.1"/>
    <property type="molecule type" value="Genomic_DNA"/>
</dbReference>
<keyword evidence="2" id="KW-0479">Metal-binding</keyword>
<evidence type="ECO:0000256" key="5">
    <source>
        <dbReference type="ARBA" id="ARBA00023242"/>
    </source>
</evidence>
<sequence>MPQLYKMTKEMVKDELKTGNYFCITTNSWTSEANHNYIACSPFAERHTAENLAEEPKRVAREWNLDEKIVAVVSENAANIVAAIKLVGWKRYPCFAHNINLVVQHSLREINDVLEKVKKIKPSSVRKTKKNSKQTSVSYTNCKAVCENEMELDI</sequence>
<dbReference type="PANTHER" id="PTHR46481:SF10">
    <property type="entry name" value="ZINC FINGER BED DOMAIN-CONTAINING PROTEIN 39"/>
    <property type="match status" value="1"/>
</dbReference>
<evidence type="ECO:0000256" key="2">
    <source>
        <dbReference type="ARBA" id="ARBA00022723"/>
    </source>
</evidence>
<dbReference type="Proteomes" id="UP000792457">
    <property type="component" value="Unassembled WGS sequence"/>
</dbReference>
<proteinExistence type="predicted"/>
<dbReference type="SUPFAM" id="SSF53098">
    <property type="entry name" value="Ribonuclease H-like"/>
    <property type="match status" value="1"/>
</dbReference>